<feature type="compositionally biased region" description="Basic and acidic residues" evidence="1">
    <location>
        <begin position="39"/>
        <end position="48"/>
    </location>
</feature>
<dbReference type="AlphaFoldDB" id="A0A9N7LM12"/>
<feature type="region of interest" description="Disordered" evidence="1">
    <location>
        <begin position="1"/>
        <end position="22"/>
    </location>
</feature>
<organism evidence="2 3">
    <name type="scientific">Mycobacterium pseudoshottsii</name>
    <dbReference type="NCBI Taxonomy" id="265949"/>
    <lineage>
        <taxon>Bacteria</taxon>
        <taxon>Bacillati</taxon>
        <taxon>Actinomycetota</taxon>
        <taxon>Actinomycetes</taxon>
        <taxon>Mycobacteriales</taxon>
        <taxon>Mycobacteriaceae</taxon>
        <taxon>Mycobacterium</taxon>
        <taxon>Mycobacterium ulcerans group</taxon>
    </lineage>
</organism>
<accession>A0A9N7LM12</accession>
<keyword evidence="3" id="KW-1185">Reference proteome</keyword>
<evidence type="ECO:0000313" key="2">
    <source>
        <dbReference type="EMBL" id="BDN80576.1"/>
    </source>
</evidence>
<proteinExistence type="predicted"/>
<sequence length="74" mass="8180">MPYTSMSMKNVKPTAARTTRREESVIVAVTGSIRPIGWRHPELRDCRPRPSGPESVGHPTRGRGEAALEPTRSL</sequence>
<protein>
    <submittedName>
        <fullName evidence="2">Uncharacterized protein</fullName>
    </submittedName>
</protein>
<gene>
    <name evidence="2" type="ORF">NJB1907Z4_C07910</name>
</gene>
<feature type="region of interest" description="Disordered" evidence="1">
    <location>
        <begin position="39"/>
        <end position="74"/>
    </location>
</feature>
<dbReference type="Proteomes" id="UP001058626">
    <property type="component" value="Chromosome"/>
</dbReference>
<reference evidence="2" key="1">
    <citation type="submission" date="2022-06" db="EMBL/GenBank/DDBJ databases">
        <title>Complete genome sequence of Mycobacterium pseudoshottsii NJB1907-Z4.</title>
        <authorList>
            <person name="Komine T."/>
            <person name="Fukano H."/>
            <person name="Wada S."/>
        </authorList>
    </citation>
    <scope>NUCLEOTIDE SEQUENCE</scope>
    <source>
        <strain evidence="2">NJB1907-Z4</strain>
    </source>
</reference>
<evidence type="ECO:0000313" key="3">
    <source>
        <dbReference type="Proteomes" id="UP001058626"/>
    </source>
</evidence>
<name>A0A9N7LM12_9MYCO</name>
<dbReference type="EMBL" id="AP026367">
    <property type="protein sequence ID" value="BDN80576.1"/>
    <property type="molecule type" value="Genomic_DNA"/>
</dbReference>
<evidence type="ECO:0000256" key="1">
    <source>
        <dbReference type="SAM" id="MobiDB-lite"/>
    </source>
</evidence>